<dbReference type="InterPro" id="IPR010982">
    <property type="entry name" value="Lambda_DNA-bd_dom_sf"/>
</dbReference>
<evidence type="ECO:0000313" key="4">
    <source>
        <dbReference type="Proteomes" id="UP000503003"/>
    </source>
</evidence>
<feature type="coiled-coil region" evidence="1">
    <location>
        <begin position="175"/>
        <end position="202"/>
    </location>
</feature>
<dbReference type="GO" id="GO:0003677">
    <property type="term" value="F:DNA binding"/>
    <property type="evidence" value="ECO:0007669"/>
    <property type="project" value="InterPro"/>
</dbReference>
<dbReference type="Proteomes" id="UP000503003">
    <property type="component" value="Chromosome 1"/>
</dbReference>
<gene>
    <name evidence="3" type="ORF">G5S32_01840</name>
</gene>
<dbReference type="KEGG" id="vzi:G5S32_01840"/>
<dbReference type="Gene3D" id="1.10.260.40">
    <property type="entry name" value="lambda repressor-like DNA-binding domains"/>
    <property type="match status" value="1"/>
</dbReference>
<proteinExistence type="predicted"/>
<dbReference type="RefSeq" id="WP_165310218.1">
    <property type="nucleotide sequence ID" value="NZ_CP049331.1"/>
</dbReference>
<name>A0A6G7CF85_9VIBR</name>
<organism evidence="3 4">
    <name type="scientific">Vibrio ziniensis</name>
    <dbReference type="NCBI Taxonomy" id="2711221"/>
    <lineage>
        <taxon>Bacteria</taxon>
        <taxon>Pseudomonadati</taxon>
        <taxon>Pseudomonadota</taxon>
        <taxon>Gammaproteobacteria</taxon>
        <taxon>Vibrionales</taxon>
        <taxon>Vibrionaceae</taxon>
        <taxon>Vibrio</taxon>
    </lineage>
</organism>
<dbReference type="PROSITE" id="PS50943">
    <property type="entry name" value="HTH_CROC1"/>
    <property type="match status" value="1"/>
</dbReference>
<sequence>MSESIIHNQKLDKDCAKSIVEQLVSLNIPRSEIARRCGVNQSRINGWENGEKAGSENLQKLRALLNLRLPNQKAATFKVSKSVRLALAKEDLDLFLVSQMKAFIGELPSLPFELREKFDSAESLESLNKVIATQYHLYVCKEVDSDLYFTKRQEHVFNQMAPYVKPFGVLPSSYQDTMHSVLEQLKKAIQEAEEQIVKKQHREQENQKFFRSTVEHSISNTLQRSFALHANADINLENVQKELLTHIHKALEDFQYSGSYFSHPLSELIRTMERVAQFLDDSQFGPKYGTMRLDGQNMYYSDSIKKPEGFIEFDDIEFAIDSAKKLQGDFEKFIEEQQERYSALFKLKEKELELCSKLGSGKVFHQKVCEALASGKELGVQDTRLSNLAVIADSILKSDKLPIALNGKKYELELLNGLKEMLNDLTPEPIIHPVQIGGQLVFSKERETKGKTLIYSLNNNDLVLLQEASICDQQLLTIEPKLAAEELLTHIDDDIRDSVKQSLLEHGYMFSDVEVLG</sequence>
<reference evidence="3 4" key="1">
    <citation type="submission" date="2020-02" db="EMBL/GenBank/DDBJ databases">
        <title>A complete genome of a marine bacterium Vibrio sp. ZWAL4003 isolated from the mangrove sediment with the ability to degrade polysaccharides.</title>
        <authorList>
            <person name="Wu J."/>
            <person name="Qu W."/>
            <person name="Zeng R."/>
        </authorList>
    </citation>
    <scope>NUCLEOTIDE SEQUENCE [LARGE SCALE GENOMIC DNA]</scope>
    <source>
        <strain evidence="3 4">ZWAL4003</strain>
    </source>
</reference>
<dbReference type="AlphaFoldDB" id="A0A6G7CF85"/>
<evidence type="ECO:0000313" key="3">
    <source>
        <dbReference type="EMBL" id="QIH40801.1"/>
    </source>
</evidence>
<protein>
    <submittedName>
        <fullName evidence="3">Helix-turn-helix transcriptional regulator</fullName>
    </submittedName>
</protein>
<dbReference type="InterPro" id="IPR001387">
    <property type="entry name" value="Cro/C1-type_HTH"/>
</dbReference>
<dbReference type="CDD" id="cd00093">
    <property type="entry name" value="HTH_XRE"/>
    <property type="match status" value="1"/>
</dbReference>
<keyword evidence="1" id="KW-0175">Coiled coil</keyword>
<feature type="domain" description="HTH cro/C1-type" evidence="2">
    <location>
        <begin position="19"/>
        <end position="72"/>
    </location>
</feature>
<dbReference type="Pfam" id="PF01381">
    <property type="entry name" value="HTH_3"/>
    <property type="match status" value="1"/>
</dbReference>
<dbReference type="SUPFAM" id="SSF47413">
    <property type="entry name" value="lambda repressor-like DNA-binding domains"/>
    <property type="match status" value="1"/>
</dbReference>
<accession>A0A6G7CF85</accession>
<evidence type="ECO:0000259" key="2">
    <source>
        <dbReference type="PROSITE" id="PS50943"/>
    </source>
</evidence>
<keyword evidence="4" id="KW-1185">Reference proteome</keyword>
<dbReference type="EMBL" id="CP049331">
    <property type="protein sequence ID" value="QIH40801.1"/>
    <property type="molecule type" value="Genomic_DNA"/>
</dbReference>
<evidence type="ECO:0000256" key="1">
    <source>
        <dbReference type="SAM" id="Coils"/>
    </source>
</evidence>